<name>A0AAW1QZ87_9CHLO</name>
<organism evidence="2 3">
    <name type="scientific">Apatococcus lobatus</name>
    <dbReference type="NCBI Taxonomy" id="904363"/>
    <lineage>
        <taxon>Eukaryota</taxon>
        <taxon>Viridiplantae</taxon>
        <taxon>Chlorophyta</taxon>
        <taxon>core chlorophytes</taxon>
        <taxon>Trebouxiophyceae</taxon>
        <taxon>Chlorellales</taxon>
        <taxon>Chlorellaceae</taxon>
        <taxon>Apatococcus</taxon>
    </lineage>
</organism>
<gene>
    <name evidence="2" type="ORF">WJX74_009556</name>
</gene>
<sequence>MAPAKTQQTDTEELADLKQANTHLKRELLRMRRLSTHHRVQQLIQHVQELEDVIISMKDDLEELQQERHAALSDAAAARRKLRDRQQQASLAMQGRDLTVAAAGEAARQHEEVQSELLQSQAGQAQAQKDLQQAVAANQELQDRVAEQHQVQQDQHIYCGSLQHQVEHWKRTCCELRAEQATSRELLQKLASPACIAGLDSPDHLQQAQTLREQLQMAEEHAASSQHLMSALKDCHCPEQAAHHPLLPQSSHRHRREAECPQRITTRHAPLVLDCLQQQSTEHKLSHDNPPLLEVSLDTARSIEDLVGRLEGFDEQQAEAGTALRQQHEALERQAAISCRALEQQLLRSRALEQMRLSDVQELASMQRQLLECNQTIWRLRSLAVDRCDTCEAHQSPSDGSHADWQP</sequence>
<evidence type="ECO:0000313" key="2">
    <source>
        <dbReference type="EMBL" id="KAK9826678.1"/>
    </source>
</evidence>
<feature type="coiled-coil region" evidence="1">
    <location>
        <begin position="124"/>
        <end position="151"/>
    </location>
</feature>
<accession>A0AAW1QZ87</accession>
<dbReference type="AlphaFoldDB" id="A0AAW1QZ87"/>
<keyword evidence="1" id="KW-0175">Coiled coil</keyword>
<keyword evidence="3" id="KW-1185">Reference proteome</keyword>
<protein>
    <submittedName>
        <fullName evidence="2">Uncharacterized protein</fullName>
    </submittedName>
</protein>
<dbReference type="EMBL" id="JALJOS010000020">
    <property type="protein sequence ID" value="KAK9826678.1"/>
    <property type="molecule type" value="Genomic_DNA"/>
</dbReference>
<comment type="caution">
    <text evidence="2">The sequence shown here is derived from an EMBL/GenBank/DDBJ whole genome shotgun (WGS) entry which is preliminary data.</text>
</comment>
<evidence type="ECO:0000313" key="3">
    <source>
        <dbReference type="Proteomes" id="UP001438707"/>
    </source>
</evidence>
<reference evidence="2 3" key="1">
    <citation type="journal article" date="2024" name="Nat. Commun.">
        <title>Phylogenomics reveals the evolutionary origins of lichenization in chlorophyte algae.</title>
        <authorList>
            <person name="Puginier C."/>
            <person name="Libourel C."/>
            <person name="Otte J."/>
            <person name="Skaloud P."/>
            <person name="Haon M."/>
            <person name="Grisel S."/>
            <person name="Petersen M."/>
            <person name="Berrin J.G."/>
            <person name="Delaux P.M."/>
            <person name="Dal Grande F."/>
            <person name="Keller J."/>
        </authorList>
    </citation>
    <scope>NUCLEOTIDE SEQUENCE [LARGE SCALE GENOMIC DNA]</scope>
    <source>
        <strain evidence="2 3">SAG 2145</strain>
    </source>
</reference>
<feature type="coiled-coil region" evidence="1">
    <location>
        <begin position="14"/>
        <end position="81"/>
    </location>
</feature>
<evidence type="ECO:0000256" key="1">
    <source>
        <dbReference type="SAM" id="Coils"/>
    </source>
</evidence>
<proteinExistence type="predicted"/>
<dbReference type="Proteomes" id="UP001438707">
    <property type="component" value="Unassembled WGS sequence"/>
</dbReference>